<dbReference type="PANTHER" id="PTHR48098:SF3">
    <property type="entry name" value="IRON(III) ENTEROBACTIN ESTERASE"/>
    <property type="match status" value="1"/>
</dbReference>
<feature type="domain" description="Enterochelin esterase N-terminal" evidence="5">
    <location>
        <begin position="54"/>
        <end position="169"/>
    </location>
</feature>
<dbReference type="EMBL" id="CP045809">
    <property type="protein sequence ID" value="QHN34666.1"/>
    <property type="molecule type" value="Genomic_DNA"/>
</dbReference>
<dbReference type="InterPro" id="IPR000801">
    <property type="entry name" value="Esterase-like"/>
</dbReference>
<evidence type="ECO:0000313" key="6">
    <source>
        <dbReference type="EMBL" id="QHN34666.1"/>
    </source>
</evidence>
<evidence type="ECO:0000313" key="7">
    <source>
        <dbReference type="Proteomes" id="UP001059836"/>
    </source>
</evidence>
<keyword evidence="3" id="KW-0378">Hydrolase</keyword>
<dbReference type="SUPFAM" id="SSF81296">
    <property type="entry name" value="E set domains"/>
    <property type="match status" value="1"/>
</dbReference>
<evidence type="ECO:0000256" key="2">
    <source>
        <dbReference type="ARBA" id="ARBA00022490"/>
    </source>
</evidence>
<evidence type="ECO:0000259" key="5">
    <source>
        <dbReference type="Pfam" id="PF11806"/>
    </source>
</evidence>
<dbReference type="InterPro" id="IPR029058">
    <property type="entry name" value="AB_hydrolase_fold"/>
</dbReference>
<comment type="subcellular location">
    <subcellularLocation>
        <location evidence="1">Cytoplasm</location>
    </subcellularLocation>
</comment>
<dbReference type="InterPro" id="IPR021764">
    <property type="entry name" value="Enterochelin_esterase_N"/>
</dbReference>
<reference evidence="6" key="1">
    <citation type="journal article" date="2021" name="Nat. Microbiol.">
        <title>Cocultivation of an ultrasmall environmental parasitic bacterium with lytic ability against bacteria associated with wastewater foams.</title>
        <authorList>
            <person name="Batinovic S."/>
            <person name="Rose J.J.A."/>
            <person name="Ratcliffe J."/>
            <person name="Seviour R.J."/>
            <person name="Petrovski S."/>
        </authorList>
    </citation>
    <scope>NUCLEOTIDE SEQUENCE</scope>
    <source>
        <strain evidence="6">CON9</strain>
    </source>
</reference>
<keyword evidence="2" id="KW-0963">Cytoplasm</keyword>
<evidence type="ECO:0000256" key="4">
    <source>
        <dbReference type="ARBA" id="ARBA00024201"/>
    </source>
</evidence>
<dbReference type="Gene3D" id="2.60.40.10">
    <property type="entry name" value="Immunoglobulins"/>
    <property type="match status" value="1"/>
</dbReference>
<organism evidence="6 7">
    <name type="scientific">Gordonia pseudamarae</name>
    <dbReference type="NCBI Taxonomy" id="2831662"/>
    <lineage>
        <taxon>Bacteria</taxon>
        <taxon>Bacillati</taxon>
        <taxon>Actinomycetota</taxon>
        <taxon>Actinomycetes</taxon>
        <taxon>Mycobacteriales</taxon>
        <taxon>Gordoniaceae</taxon>
        <taxon>Gordonia</taxon>
    </lineage>
</organism>
<dbReference type="InterPro" id="IPR014756">
    <property type="entry name" value="Ig_E-set"/>
</dbReference>
<sequence length="432" mass="46795">MPDPTATPERIRELIVGDAQVDTGALTTALTRHGTPLITDDPDNPDRQRMLFTWWPSRDPVLPDGKELAGVYVWVNRLTDKEHADAGLMRRVPGTDVWFTEISVPRDTMAGYRIYPFAADGPGVTDGRVEYSRAVVAHALIDSRNNLVRSRSPFGSVARCVSAPGLDAWTGPHSATITETTGEVSVAGESGIRYRLGVPDTADPAPINLLITFDAEKWCDRYQLAQVLDHLYRRGRLGERFAVLGLHSPPGSGDRLRFLGGNHGVLDALVGSVLPQAHRHLPAPPPSTVVAGQSLGGLAALSFGSWYPESVDRVLAYSPSVWFRPGLHARPADVSGRQEWIHHQLRDAGRASASLPRLYLAVGDFEGQLAPNVTEAAETADAAGFPLTFRTYSGGHDDSWWASMLLEDLADRRGGPALPGPATHFPATDTEC</sequence>
<dbReference type="Pfam" id="PF11806">
    <property type="entry name" value="Enterochelin_N"/>
    <property type="match status" value="1"/>
</dbReference>
<dbReference type="SUPFAM" id="SSF53474">
    <property type="entry name" value="alpha/beta-Hydrolases"/>
    <property type="match status" value="1"/>
</dbReference>
<proteinExistence type="inferred from homology"/>
<evidence type="ECO:0000256" key="1">
    <source>
        <dbReference type="ARBA" id="ARBA00004496"/>
    </source>
</evidence>
<evidence type="ECO:0000256" key="3">
    <source>
        <dbReference type="ARBA" id="ARBA00022801"/>
    </source>
</evidence>
<dbReference type="PANTHER" id="PTHR48098">
    <property type="entry name" value="ENTEROCHELIN ESTERASE-RELATED"/>
    <property type="match status" value="1"/>
</dbReference>
<dbReference type="Pfam" id="PF00756">
    <property type="entry name" value="Esterase"/>
    <property type="match status" value="1"/>
</dbReference>
<dbReference type="Proteomes" id="UP001059836">
    <property type="component" value="Chromosome"/>
</dbReference>
<name>A0ABX6IFP3_9ACTN</name>
<comment type="similarity">
    <text evidence="4">Belongs to the Fes family.</text>
</comment>
<dbReference type="InterPro" id="IPR050583">
    <property type="entry name" value="Mycobacterial_A85_antigen"/>
</dbReference>
<dbReference type="RefSeq" id="WP_213248025.1">
    <property type="nucleotide sequence ID" value="NZ_CP045806.1"/>
</dbReference>
<gene>
    <name evidence="6" type="ORF">GII31_06895</name>
</gene>
<dbReference type="Gene3D" id="3.40.50.1820">
    <property type="entry name" value="alpha/beta hydrolase"/>
    <property type="match status" value="1"/>
</dbReference>
<dbReference type="InterPro" id="IPR013783">
    <property type="entry name" value="Ig-like_fold"/>
</dbReference>
<protein>
    <submittedName>
        <fullName evidence="6">DUF3327 domain-containing protein</fullName>
    </submittedName>
</protein>
<keyword evidence="7" id="KW-1185">Reference proteome</keyword>
<accession>A0ABX6IFP3</accession>